<dbReference type="PANTHER" id="PTHR46536:SF3">
    <property type="entry name" value="ARF7 EFFECTOR PROTEIN C-TERMINAL DOMAIN-CONTAINING PROTEIN"/>
    <property type="match status" value="1"/>
</dbReference>
<gene>
    <name evidence="3" type="ORF">PV327_004648</name>
</gene>
<dbReference type="PANTHER" id="PTHR46536">
    <property type="entry name" value="ARL14 EFFECTOR PROTEIN"/>
    <property type="match status" value="1"/>
</dbReference>
<evidence type="ECO:0000256" key="1">
    <source>
        <dbReference type="SAM" id="MobiDB-lite"/>
    </source>
</evidence>
<reference evidence="3" key="1">
    <citation type="journal article" date="2023" name="bioRxiv">
        <title>Scaffold-level genome assemblies of two parasitoid biocontrol wasps reveal the parthenogenesis mechanism and an associated novel virus.</title>
        <authorList>
            <person name="Inwood S."/>
            <person name="Skelly J."/>
            <person name="Guhlin J."/>
            <person name="Harrop T."/>
            <person name="Goldson S."/>
            <person name="Dearden P."/>
        </authorList>
    </citation>
    <scope>NUCLEOTIDE SEQUENCE</scope>
    <source>
        <strain evidence="3">Lincoln</strain>
        <tissue evidence="3">Whole body</tissue>
    </source>
</reference>
<reference evidence="3" key="2">
    <citation type="submission" date="2023-03" db="EMBL/GenBank/DDBJ databases">
        <authorList>
            <person name="Inwood S.N."/>
            <person name="Skelly J.G."/>
            <person name="Guhlin J."/>
            <person name="Harrop T.W.R."/>
            <person name="Goldson S.G."/>
            <person name="Dearden P.K."/>
        </authorList>
    </citation>
    <scope>NUCLEOTIDE SEQUENCE</scope>
    <source>
        <strain evidence="3">Lincoln</strain>
        <tissue evidence="3">Whole body</tissue>
    </source>
</reference>
<dbReference type="AlphaFoldDB" id="A0AA39FCV2"/>
<dbReference type="InterPro" id="IPR029264">
    <property type="entry name" value="ARF7EP_C"/>
</dbReference>
<comment type="caution">
    <text evidence="3">The sequence shown here is derived from an EMBL/GenBank/DDBJ whole genome shotgun (WGS) entry which is preliminary data.</text>
</comment>
<feature type="region of interest" description="Disordered" evidence="1">
    <location>
        <begin position="1"/>
        <end position="23"/>
    </location>
</feature>
<evidence type="ECO:0000313" key="3">
    <source>
        <dbReference type="EMBL" id="KAK0167219.1"/>
    </source>
</evidence>
<name>A0AA39FCV2_MICHY</name>
<protein>
    <recommendedName>
        <fullName evidence="2">ARF7 effector protein C-terminal domain-containing protein</fullName>
    </recommendedName>
</protein>
<organism evidence="3 4">
    <name type="scientific">Microctonus hyperodae</name>
    <name type="common">Parasitoid wasp</name>
    <dbReference type="NCBI Taxonomy" id="165561"/>
    <lineage>
        <taxon>Eukaryota</taxon>
        <taxon>Metazoa</taxon>
        <taxon>Ecdysozoa</taxon>
        <taxon>Arthropoda</taxon>
        <taxon>Hexapoda</taxon>
        <taxon>Insecta</taxon>
        <taxon>Pterygota</taxon>
        <taxon>Neoptera</taxon>
        <taxon>Endopterygota</taxon>
        <taxon>Hymenoptera</taxon>
        <taxon>Apocrita</taxon>
        <taxon>Ichneumonoidea</taxon>
        <taxon>Braconidae</taxon>
        <taxon>Euphorinae</taxon>
        <taxon>Microctonus</taxon>
    </lineage>
</organism>
<keyword evidence="4" id="KW-1185">Reference proteome</keyword>
<dbReference type="EMBL" id="JAQQBR010001832">
    <property type="protein sequence ID" value="KAK0167219.1"/>
    <property type="molecule type" value="Genomic_DNA"/>
</dbReference>
<dbReference type="Pfam" id="PF14949">
    <property type="entry name" value="ARF7EP_C"/>
    <property type="match status" value="1"/>
</dbReference>
<evidence type="ECO:0000313" key="4">
    <source>
        <dbReference type="Proteomes" id="UP001168972"/>
    </source>
</evidence>
<feature type="compositionally biased region" description="Polar residues" evidence="1">
    <location>
        <begin position="13"/>
        <end position="23"/>
    </location>
</feature>
<feature type="domain" description="ARF7 effector protein C-terminal" evidence="2">
    <location>
        <begin position="34"/>
        <end position="121"/>
    </location>
</feature>
<dbReference type="Proteomes" id="UP001168972">
    <property type="component" value="Unassembled WGS sequence"/>
</dbReference>
<sequence length="135" mass="15594">MNIMDPTYEGDNSKTSNTKRNTRYSKQIVTDNVAKKFLRDFDPQSSEREKRKLHRRLYPGSKKHILYDECGVFIQTGTNICDCLQPDCSGCHLPCSKCGSNKCGHECRIHRRWIYDSIENEGSDIVMKNSILKES</sequence>
<evidence type="ECO:0000259" key="2">
    <source>
        <dbReference type="Pfam" id="PF14949"/>
    </source>
</evidence>
<accession>A0AA39FCV2</accession>
<proteinExistence type="predicted"/>